<keyword evidence="3" id="KW-1185">Reference proteome</keyword>
<protein>
    <recommendedName>
        <fullName evidence="4">Translation initiation factor 2</fullName>
    </recommendedName>
</protein>
<keyword evidence="1" id="KW-0472">Membrane</keyword>
<evidence type="ECO:0000313" key="3">
    <source>
        <dbReference type="Proteomes" id="UP001138768"/>
    </source>
</evidence>
<evidence type="ECO:0000313" key="2">
    <source>
        <dbReference type="EMBL" id="MBK1619064.1"/>
    </source>
</evidence>
<dbReference type="EMBL" id="NRRY01000017">
    <property type="protein sequence ID" value="MBK1619064.1"/>
    <property type="molecule type" value="Genomic_DNA"/>
</dbReference>
<keyword evidence="1" id="KW-0812">Transmembrane</keyword>
<dbReference type="RefSeq" id="WP_200244000.1">
    <property type="nucleotide sequence ID" value="NZ_NRRY01000017.1"/>
</dbReference>
<dbReference type="AlphaFoldDB" id="A0A9X1B4H9"/>
<dbReference type="Proteomes" id="UP001138768">
    <property type="component" value="Unassembled WGS sequence"/>
</dbReference>
<proteinExistence type="predicted"/>
<feature type="transmembrane region" description="Helical" evidence="1">
    <location>
        <begin position="37"/>
        <end position="57"/>
    </location>
</feature>
<comment type="caution">
    <text evidence="2">The sequence shown here is derived from an EMBL/GenBank/DDBJ whole genome shotgun (WGS) entry which is preliminary data.</text>
</comment>
<name>A0A9X1B4H9_9GAMM</name>
<keyword evidence="1" id="KW-1133">Transmembrane helix</keyword>
<evidence type="ECO:0008006" key="4">
    <source>
        <dbReference type="Google" id="ProtNLM"/>
    </source>
</evidence>
<accession>A0A9X1B4H9</accession>
<organism evidence="2 3">
    <name type="scientific">Lamprobacter modestohalophilus</name>
    <dbReference type="NCBI Taxonomy" id="1064514"/>
    <lineage>
        <taxon>Bacteria</taxon>
        <taxon>Pseudomonadati</taxon>
        <taxon>Pseudomonadota</taxon>
        <taxon>Gammaproteobacteria</taxon>
        <taxon>Chromatiales</taxon>
        <taxon>Chromatiaceae</taxon>
        <taxon>Lamprobacter</taxon>
    </lineage>
</organism>
<evidence type="ECO:0000256" key="1">
    <source>
        <dbReference type="SAM" id="Phobius"/>
    </source>
</evidence>
<sequence>MIERDRIEALTELMSELEQDLDRSDSLTGRRHRGVELWVRVVIGLVAALALSNLYFVNDLTDEVRLVITRMQEMNSLFTRVSARMDQISIEIDAIERNVLLMPVVADQMREMSAHVTVMEQSVSFMDRAAARLGDSVAIMDGNLHDIALRFHGLNRSVGAMGVDVNQMARPLP</sequence>
<gene>
    <name evidence="2" type="ORF">CKO42_11600</name>
</gene>
<reference evidence="2 3" key="1">
    <citation type="journal article" date="2020" name="Microorganisms">
        <title>Osmotic Adaptation and Compatible Solute Biosynthesis of Phototrophic Bacteria as Revealed from Genome Analyses.</title>
        <authorList>
            <person name="Imhoff J.F."/>
            <person name="Rahn T."/>
            <person name="Kunzel S."/>
            <person name="Keller A."/>
            <person name="Neulinger S.C."/>
        </authorList>
    </citation>
    <scope>NUCLEOTIDE SEQUENCE [LARGE SCALE GENOMIC DNA]</scope>
    <source>
        <strain evidence="2 3">DSM 25653</strain>
    </source>
</reference>